<dbReference type="Proteomes" id="UP001207408">
    <property type="component" value="Unassembled WGS sequence"/>
</dbReference>
<dbReference type="Pfam" id="PF00825">
    <property type="entry name" value="Ribonuclease_P"/>
    <property type="match status" value="1"/>
</dbReference>
<dbReference type="PANTHER" id="PTHR33992">
    <property type="entry name" value="RIBONUCLEASE P PROTEIN COMPONENT"/>
    <property type="match status" value="1"/>
</dbReference>
<keyword evidence="4 6" id="KW-0378">Hydrolase</keyword>
<dbReference type="EC" id="3.1.26.5" evidence="6"/>
<accession>A0AAE3MGR6</accession>
<keyword evidence="2 6" id="KW-0540">Nuclease</keyword>
<evidence type="ECO:0000256" key="6">
    <source>
        <dbReference type="HAMAP-Rule" id="MF_00227"/>
    </source>
</evidence>
<dbReference type="InterPro" id="IPR000100">
    <property type="entry name" value="RNase_P"/>
</dbReference>
<keyword evidence="8" id="KW-1185">Reference proteome</keyword>
<dbReference type="AlphaFoldDB" id="A0AAE3MGR6"/>
<dbReference type="SUPFAM" id="SSF54211">
    <property type="entry name" value="Ribosomal protein S5 domain 2-like"/>
    <property type="match status" value="1"/>
</dbReference>
<dbReference type="GO" id="GO:0042781">
    <property type="term" value="F:3'-tRNA processing endoribonuclease activity"/>
    <property type="evidence" value="ECO:0007669"/>
    <property type="project" value="TreeGrafter"/>
</dbReference>
<comment type="similarity">
    <text evidence="6">Belongs to the RnpA family.</text>
</comment>
<protein>
    <recommendedName>
        <fullName evidence="6">Ribonuclease P protein component</fullName>
        <shortName evidence="6">RNase P protein</shortName>
        <shortName evidence="6">RNaseP protein</shortName>
        <ecNumber evidence="6">3.1.26.5</ecNumber>
    </recommendedName>
    <alternativeName>
        <fullName evidence="6">Protein C5</fullName>
    </alternativeName>
</protein>
<dbReference type="GO" id="GO:0004526">
    <property type="term" value="F:ribonuclease P activity"/>
    <property type="evidence" value="ECO:0007669"/>
    <property type="project" value="UniProtKB-UniRule"/>
</dbReference>
<gene>
    <name evidence="6" type="primary">rnpA</name>
    <name evidence="7" type="ORF">OM074_13935</name>
</gene>
<evidence type="ECO:0000256" key="4">
    <source>
        <dbReference type="ARBA" id="ARBA00022801"/>
    </source>
</evidence>
<dbReference type="InterPro" id="IPR014721">
    <property type="entry name" value="Ribsml_uS5_D2-typ_fold_subgr"/>
</dbReference>
<evidence type="ECO:0000256" key="2">
    <source>
        <dbReference type="ARBA" id="ARBA00022722"/>
    </source>
</evidence>
<comment type="catalytic activity">
    <reaction evidence="6">
        <text>Endonucleolytic cleavage of RNA, removing 5'-extranucleotides from tRNA precursor.</text>
        <dbReference type="EC" id="3.1.26.5"/>
    </reaction>
</comment>
<organism evidence="7 8">
    <name type="scientific">Plebeiibacterium marinum</name>
    <dbReference type="NCBI Taxonomy" id="2992111"/>
    <lineage>
        <taxon>Bacteria</taxon>
        <taxon>Pseudomonadati</taxon>
        <taxon>Bacteroidota</taxon>
        <taxon>Bacteroidia</taxon>
        <taxon>Marinilabiliales</taxon>
        <taxon>Marinilabiliaceae</taxon>
        <taxon>Plebeiibacterium</taxon>
    </lineage>
</organism>
<evidence type="ECO:0000256" key="1">
    <source>
        <dbReference type="ARBA" id="ARBA00022694"/>
    </source>
</evidence>
<keyword evidence="5 6" id="KW-0694">RNA-binding</keyword>
<proteinExistence type="inferred from homology"/>
<dbReference type="Gene3D" id="3.30.230.10">
    <property type="match status" value="1"/>
</dbReference>
<reference evidence="7" key="1">
    <citation type="submission" date="2022-10" db="EMBL/GenBank/DDBJ databases">
        <authorList>
            <person name="Yu W.X."/>
        </authorList>
    </citation>
    <scope>NUCLEOTIDE SEQUENCE</scope>
    <source>
        <strain evidence="7">D04</strain>
    </source>
</reference>
<keyword evidence="3 6" id="KW-0255">Endonuclease</keyword>
<dbReference type="GO" id="GO:0001682">
    <property type="term" value="P:tRNA 5'-leader removal"/>
    <property type="evidence" value="ECO:0007669"/>
    <property type="project" value="UniProtKB-UniRule"/>
</dbReference>
<dbReference type="HAMAP" id="MF_00227">
    <property type="entry name" value="RNase_P"/>
    <property type="match status" value="1"/>
</dbReference>
<dbReference type="RefSeq" id="WP_301200436.1">
    <property type="nucleotide sequence ID" value="NZ_JAPDPI010000029.1"/>
</dbReference>
<evidence type="ECO:0000256" key="5">
    <source>
        <dbReference type="ARBA" id="ARBA00022884"/>
    </source>
</evidence>
<dbReference type="PANTHER" id="PTHR33992:SF1">
    <property type="entry name" value="RIBONUCLEASE P PROTEIN COMPONENT"/>
    <property type="match status" value="1"/>
</dbReference>
<comment type="function">
    <text evidence="6">RNaseP catalyzes the removal of the 5'-leader sequence from pre-tRNA to produce the mature 5'-terminus. It can also cleave other RNA substrates such as 4.5S RNA. The protein component plays an auxiliary but essential role in vivo by binding to the 5'-leader sequence and broadening the substrate specificity of the ribozyme.</text>
</comment>
<evidence type="ECO:0000313" key="8">
    <source>
        <dbReference type="Proteomes" id="UP001207408"/>
    </source>
</evidence>
<evidence type="ECO:0000256" key="3">
    <source>
        <dbReference type="ARBA" id="ARBA00022759"/>
    </source>
</evidence>
<comment type="subunit">
    <text evidence="6">Consists of a catalytic RNA component (M1 or rnpB) and a protein subunit.</text>
</comment>
<name>A0AAE3MGR6_9BACT</name>
<dbReference type="InterPro" id="IPR020568">
    <property type="entry name" value="Ribosomal_Su5_D2-typ_SF"/>
</dbReference>
<dbReference type="GO" id="GO:0030677">
    <property type="term" value="C:ribonuclease P complex"/>
    <property type="evidence" value="ECO:0007669"/>
    <property type="project" value="TreeGrafter"/>
</dbReference>
<sequence length="137" mass="16023">MAHSDYSFPKSDRLCSHTLINQLFAEGKSFVCYPFRVVYKKSNLPDPIHSQVLFSVSKKRFKRAVMRNLLKRRCREAYRLNREEFASFLTQNNQQITFALVYIAREELGYSVIEKGIKKTLTKLQLSLNKNSNHATD</sequence>
<dbReference type="GO" id="GO:0000049">
    <property type="term" value="F:tRNA binding"/>
    <property type="evidence" value="ECO:0007669"/>
    <property type="project" value="UniProtKB-UniRule"/>
</dbReference>
<comment type="caution">
    <text evidence="7">The sequence shown here is derived from an EMBL/GenBank/DDBJ whole genome shotgun (WGS) entry which is preliminary data.</text>
</comment>
<dbReference type="EMBL" id="JAPDPI010000029">
    <property type="protein sequence ID" value="MCW3806732.1"/>
    <property type="molecule type" value="Genomic_DNA"/>
</dbReference>
<keyword evidence="1 6" id="KW-0819">tRNA processing</keyword>
<evidence type="ECO:0000313" key="7">
    <source>
        <dbReference type="EMBL" id="MCW3806732.1"/>
    </source>
</evidence>